<name>A0A922M241_SPOEX</name>
<organism evidence="2 3">
    <name type="scientific">Spodoptera exigua</name>
    <name type="common">Beet armyworm</name>
    <name type="synonym">Noctua fulgens</name>
    <dbReference type="NCBI Taxonomy" id="7107"/>
    <lineage>
        <taxon>Eukaryota</taxon>
        <taxon>Metazoa</taxon>
        <taxon>Ecdysozoa</taxon>
        <taxon>Arthropoda</taxon>
        <taxon>Hexapoda</taxon>
        <taxon>Insecta</taxon>
        <taxon>Pterygota</taxon>
        <taxon>Neoptera</taxon>
        <taxon>Endopterygota</taxon>
        <taxon>Lepidoptera</taxon>
        <taxon>Glossata</taxon>
        <taxon>Ditrysia</taxon>
        <taxon>Noctuoidea</taxon>
        <taxon>Noctuidae</taxon>
        <taxon>Amphipyrinae</taxon>
        <taxon>Spodoptera</taxon>
    </lineage>
</organism>
<feature type="compositionally biased region" description="Pro residues" evidence="1">
    <location>
        <begin position="63"/>
        <end position="82"/>
    </location>
</feature>
<reference evidence="2" key="1">
    <citation type="journal article" date="2021" name="G3 (Bethesda)">
        <title>Genome and transcriptome analysis of the beet armyworm Spodoptera exigua reveals targets for pest control. .</title>
        <authorList>
            <person name="Simon S."/>
            <person name="Breeschoten T."/>
            <person name="Jansen H.J."/>
            <person name="Dirks R.P."/>
            <person name="Schranz M.E."/>
            <person name="Ros V.I.D."/>
        </authorList>
    </citation>
    <scope>NUCLEOTIDE SEQUENCE</scope>
    <source>
        <strain evidence="2">TB_SE_WUR_2020</strain>
    </source>
</reference>
<evidence type="ECO:0000313" key="3">
    <source>
        <dbReference type="Proteomes" id="UP000814243"/>
    </source>
</evidence>
<proteinExistence type="predicted"/>
<protein>
    <submittedName>
        <fullName evidence="2">Uncharacterized protein</fullName>
    </submittedName>
</protein>
<evidence type="ECO:0000256" key="1">
    <source>
        <dbReference type="SAM" id="MobiDB-lite"/>
    </source>
</evidence>
<sequence length="117" mass="12430">MRRVIRATLNSTAVLLPFRTLVPAPGVAGRGGGRAARRAVRPAHVAAAERRLPRAARRLQAAPPAPPGPPGPAAPGPAPADLPFPALLEQFHAVQAAHREYRMLDRSRAKLLDKGYS</sequence>
<accession>A0A922M241</accession>
<evidence type="ECO:0000313" key="2">
    <source>
        <dbReference type="EMBL" id="KAH9628538.1"/>
    </source>
</evidence>
<gene>
    <name evidence="2" type="ORF">HF086_001145</name>
</gene>
<comment type="caution">
    <text evidence="2">The sequence shown here is derived from an EMBL/GenBank/DDBJ whole genome shotgun (WGS) entry which is preliminary data.</text>
</comment>
<dbReference type="EMBL" id="JACEFF010000907">
    <property type="protein sequence ID" value="KAH9628538.1"/>
    <property type="molecule type" value="Genomic_DNA"/>
</dbReference>
<dbReference type="Proteomes" id="UP000814243">
    <property type="component" value="Unassembled WGS sequence"/>
</dbReference>
<dbReference type="AlphaFoldDB" id="A0A922M241"/>
<feature type="region of interest" description="Disordered" evidence="1">
    <location>
        <begin position="26"/>
        <end position="83"/>
    </location>
</feature>